<keyword evidence="4 6" id="KW-1133">Transmembrane helix</keyword>
<evidence type="ECO:0000256" key="1">
    <source>
        <dbReference type="ARBA" id="ARBA00004651"/>
    </source>
</evidence>
<feature type="transmembrane region" description="Helical" evidence="6">
    <location>
        <begin position="727"/>
        <end position="746"/>
    </location>
</feature>
<feature type="transmembrane region" description="Helical" evidence="6">
    <location>
        <begin position="431"/>
        <end position="451"/>
    </location>
</feature>
<evidence type="ECO:0000256" key="3">
    <source>
        <dbReference type="ARBA" id="ARBA00022692"/>
    </source>
</evidence>
<feature type="domain" description="ABC3 transporter permease C-terminal" evidence="7">
    <location>
        <begin position="291"/>
        <end position="407"/>
    </location>
</feature>
<evidence type="ECO:0000259" key="8">
    <source>
        <dbReference type="Pfam" id="PF12704"/>
    </source>
</evidence>
<keyword evidence="2" id="KW-1003">Cell membrane</keyword>
<organism evidence="9 10">
    <name type="scientific">Dyadobacter subterraneus</name>
    <dbReference type="NCBI Taxonomy" id="2773304"/>
    <lineage>
        <taxon>Bacteria</taxon>
        <taxon>Pseudomonadati</taxon>
        <taxon>Bacteroidota</taxon>
        <taxon>Cytophagia</taxon>
        <taxon>Cytophagales</taxon>
        <taxon>Spirosomataceae</taxon>
        <taxon>Dyadobacter</taxon>
    </lineage>
</organism>
<feature type="domain" description="ABC3 transporter permease C-terminal" evidence="7">
    <location>
        <begin position="678"/>
        <end position="791"/>
    </location>
</feature>
<feature type="transmembrane region" description="Helical" evidence="6">
    <location>
        <begin position="336"/>
        <end position="359"/>
    </location>
</feature>
<evidence type="ECO:0000259" key="7">
    <source>
        <dbReference type="Pfam" id="PF02687"/>
    </source>
</evidence>
<feature type="domain" description="MacB-like periplasmic core" evidence="8">
    <location>
        <begin position="20"/>
        <end position="242"/>
    </location>
</feature>
<keyword evidence="10" id="KW-1185">Reference proteome</keyword>
<feature type="domain" description="MacB-like periplasmic core" evidence="8">
    <location>
        <begin position="438"/>
        <end position="635"/>
    </location>
</feature>
<proteinExistence type="predicted"/>
<dbReference type="InterPro" id="IPR003838">
    <property type="entry name" value="ABC3_permease_C"/>
</dbReference>
<keyword evidence="3 6" id="KW-0812">Transmembrane</keyword>
<evidence type="ECO:0000313" key="10">
    <source>
        <dbReference type="Proteomes" id="UP000634134"/>
    </source>
</evidence>
<feature type="transmembrane region" description="Helical" evidence="6">
    <location>
        <begin position="285"/>
        <end position="307"/>
    </location>
</feature>
<dbReference type="RefSeq" id="WP_194120488.1">
    <property type="nucleotide sequence ID" value="NZ_JACYGY010000001.1"/>
</dbReference>
<dbReference type="Pfam" id="PF12704">
    <property type="entry name" value="MacB_PCD"/>
    <property type="match status" value="2"/>
</dbReference>
<reference evidence="10" key="1">
    <citation type="submission" date="2023-07" db="EMBL/GenBank/DDBJ databases">
        <title>Dyadobacter sp. nov 'subterranea' isolated from contaminted grondwater.</title>
        <authorList>
            <person name="Szabo I."/>
            <person name="Al-Omari J."/>
            <person name="Szerdahelyi S.G."/>
            <person name="Rado J."/>
        </authorList>
    </citation>
    <scope>NUCLEOTIDE SEQUENCE [LARGE SCALE GENOMIC DNA]</scope>
    <source>
        <strain evidence="10">UP-52</strain>
    </source>
</reference>
<dbReference type="EMBL" id="JACYGY010000001">
    <property type="protein sequence ID" value="MBE9462268.1"/>
    <property type="molecule type" value="Genomic_DNA"/>
</dbReference>
<dbReference type="InterPro" id="IPR050250">
    <property type="entry name" value="Macrolide_Exporter_MacB"/>
</dbReference>
<evidence type="ECO:0000256" key="4">
    <source>
        <dbReference type="ARBA" id="ARBA00022989"/>
    </source>
</evidence>
<feature type="transmembrane region" description="Helical" evidence="6">
    <location>
        <begin position="678"/>
        <end position="699"/>
    </location>
</feature>
<gene>
    <name evidence="9" type="ORF">IEE83_10275</name>
</gene>
<comment type="caution">
    <text evidence="9">The sequence shown here is derived from an EMBL/GenBank/DDBJ whole genome shotgun (WGS) entry which is preliminary data.</text>
</comment>
<protein>
    <submittedName>
        <fullName evidence="9">ABC transporter permease</fullName>
    </submittedName>
</protein>
<dbReference type="Proteomes" id="UP000634134">
    <property type="component" value="Unassembled WGS sequence"/>
</dbReference>
<feature type="transmembrane region" description="Helical" evidence="6">
    <location>
        <begin position="21"/>
        <end position="42"/>
    </location>
</feature>
<evidence type="ECO:0000256" key="2">
    <source>
        <dbReference type="ARBA" id="ARBA00022475"/>
    </source>
</evidence>
<accession>A0ABR9W9W6</accession>
<sequence length="798" mass="89442">MINNYFKIARRNLVKNKVYSFINIAGLATGLAVAMLIGLWIFDELSFNKSFQNYDRLAIIKQNQTFNNEISTQSAVPYLMAEEIRSKYGSDFKHVVMSSGSSTQILAFGDKNITKKGSYTEPGITEMLSLNMIKGSRSGLKEINTIILSETTSKALFGDIDPIDKVIKVNNKQDLKVTGVYQDIPYNSDFKDLAFVAPWELYINNEYWSEKKTNPWRANMFVTFAQISDRADMDKVSAKIKNVKLNAVRAEEAAFKPEIFLHPMSKWHLYSEFKNGKIAGGGIEFVWLFGIIGVFVLLLACINFMNLSTARSEKRAKEVGIRKAIGSLRSQLITQFFSESLLVVGLAFIFSIFLVLSVLPLFNEVADKKMVFPWKEPLFWISSLGFSILTGLIAGSYPALYLSSFQPIKVLKGSGFARIKLGSFAAVPRKVLVVVQFTISIILIIGTITVFRQIEFAKNRPVGYDRNNLLIVAMNTQEVRGHYEAIRSELLKTGVVQEMSQSSNPTTYVAAINNGYEWDGKEAGTQGNFATMAVSHDFGKTVGWQFTEGRDFSRSYSTDSSGVVINESAAKFMGLKNPVGSIIKADGKPFRVIGVIKDMIMESPYKASFRTCFFLDYSWASVFNIKINPESGSTEALSKIEQVFKKFNPAAPFDYKFTDEQYAKKFGDEIRIGKLTSFFAVLAIFISCLGLFGMATFIAEQRTKEIGIRKVLGASLASLWSMLSREFVLLVILSCILAAPIAWYFMDKWLTKYEYRTEFSWWIFALSGAGALVITLLTVSFQAIKAALMNPVKSLKNE</sequence>
<feature type="transmembrane region" description="Helical" evidence="6">
    <location>
        <begin position="761"/>
        <end position="784"/>
    </location>
</feature>
<evidence type="ECO:0000256" key="5">
    <source>
        <dbReference type="ARBA" id="ARBA00023136"/>
    </source>
</evidence>
<dbReference type="Pfam" id="PF02687">
    <property type="entry name" value="FtsX"/>
    <property type="match status" value="2"/>
</dbReference>
<comment type="subcellular location">
    <subcellularLocation>
        <location evidence="1">Cell membrane</location>
        <topology evidence="1">Multi-pass membrane protein</topology>
    </subcellularLocation>
</comment>
<evidence type="ECO:0000256" key="6">
    <source>
        <dbReference type="SAM" id="Phobius"/>
    </source>
</evidence>
<feature type="transmembrane region" description="Helical" evidence="6">
    <location>
        <begin position="379"/>
        <end position="402"/>
    </location>
</feature>
<dbReference type="InterPro" id="IPR025857">
    <property type="entry name" value="MacB_PCD"/>
</dbReference>
<name>A0ABR9W9W6_9BACT</name>
<keyword evidence="5 6" id="KW-0472">Membrane</keyword>
<evidence type="ECO:0000313" key="9">
    <source>
        <dbReference type="EMBL" id="MBE9462268.1"/>
    </source>
</evidence>
<dbReference type="PANTHER" id="PTHR30572:SF18">
    <property type="entry name" value="ABC-TYPE MACROLIDE FAMILY EXPORT SYSTEM PERMEASE COMPONENT 2"/>
    <property type="match status" value="1"/>
</dbReference>
<dbReference type="PANTHER" id="PTHR30572">
    <property type="entry name" value="MEMBRANE COMPONENT OF TRANSPORTER-RELATED"/>
    <property type="match status" value="1"/>
</dbReference>